<proteinExistence type="predicted"/>
<keyword evidence="3" id="KW-1185">Reference proteome</keyword>
<evidence type="ECO:0000313" key="3">
    <source>
        <dbReference type="Proteomes" id="UP001234880"/>
    </source>
</evidence>
<organism evidence="2 3">
    <name type="scientific">Streptomyces demainii</name>
    <dbReference type="NCBI Taxonomy" id="588122"/>
    <lineage>
        <taxon>Bacteria</taxon>
        <taxon>Bacillati</taxon>
        <taxon>Actinomycetota</taxon>
        <taxon>Actinomycetes</taxon>
        <taxon>Kitasatosporales</taxon>
        <taxon>Streptomycetaceae</taxon>
        <taxon>Streptomyces</taxon>
    </lineage>
</organism>
<feature type="region of interest" description="Disordered" evidence="1">
    <location>
        <begin position="1"/>
        <end position="76"/>
    </location>
</feature>
<evidence type="ECO:0000256" key="1">
    <source>
        <dbReference type="SAM" id="MobiDB-lite"/>
    </source>
</evidence>
<protein>
    <submittedName>
        <fullName evidence="2">Uncharacterized protein</fullName>
    </submittedName>
</protein>
<sequence>MDTTGFSGDPFHEGGNQPLAHLKGSSAGAHTQQPMTSSNSGDSNGNTTAPNTGTWSSTSLGEKPRGTGNNDRNEAH</sequence>
<feature type="compositionally biased region" description="Low complexity" evidence="1">
    <location>
        <begin position="36"/>
        <end position="48"/>
    </location>
</feature>
<dbReference type="EMBL" id="JAURUE010000001">
    <property type="protein sequence ID" value="MDP9611555.1"/>
    <property type="molecule type" value="Genomic_DNA"/>
</dbReference>
<accession>A0ABT9KTU8</accession>
<evidence type="ECO:0000313" key="2">
    <source>
        <dbReference type="EMBL" id="MDP9611555.1"/>
    </source>
</evidence>
<gene>
    <name evidence="2" type="ORF">JOF35_003832</name>
</gene>
<feature type="compositionally biased region" description="Polar residues" evidence="1">
    <location>
        <begin position="49"/>
        <end position="60"/>
    </location>
</feature>
<dbReference type="RefSeq" id="WP_307110845.1">
    <property type="nucleotide sequence ID" value="NZ_JAURUE010000001.1"/>
</dbReference>
<comment type="caution">
    <text evidence="2">The sequence shown here is derived from an EMBL/GenBank/DDBJ whole genome shotgun (WGS) entry which is preliminary data.</text>
</comment>
<dbReference type="Proteomes" id="UP001234880">
    <property type="component" value="Unassembled WGS sequence"/>
</dbReference>
<name>A0ABT9KTU8_9ACTN</name>
<reference evidence="2 3" key="1">
    <citation type="submission" date="2023-07" db="EMBL/GenBank/DDBJ databases">
        <title>Sequencing the genomes of 1000 actinobacteria strains.</title>
        <authorList>
            <person name="Klenk H.-P."/>
        </authorList>
    </citation>
    <scope>NUCLEOTIDE SEQUENCE [LARGE SCALE GENOMIC DNA]</scope>
    <source>
        <strain evidence="2 3">DSM 41600</strain>
    </source>
</reference>